<dbReference type="Proteomes" id="UP000479335">
    <property type="component" value="Unassembled WGS sequence"/>
</dbReference>
<keyword evidence="3" id="KW-1185">Reference proteome</keyword>
<organism evidence="2 3">
    <name type="scientific">Duganella flavida</name>
    <dbReference type="NCBI Taxonomy" id="2692175"/>
    <lineage>
        <taxon>Bacteria</taxon>
        <taxon>Pseudomonadati</taxon>
        <taxon>Pseudomonadota</taxon>
        <taxon>Betaproteobacteria</taxon>
        <taxon>Burkholderiales</taxon>
        <taxon>Oxalobacteraceae</taxon>
        <taxon>Telluria group</taxon>
        <taxon>Duganella</taxon>
    </lineage>
</organism>
<dbReference type="InterPro" id="IPR016919">
    <property type="entry name" value="UCP029416_PTP"/>
</dbReference>
<dbReference type="Gene3D" id="3.40.50.2300">
    <property type="match status" value="2"/>
</dbReference>
<reference evidence="2 3" key="1">
    <citation type="submission" date="2019-12" db="EMBL/GenBank/DDBJ databases">
        <title>Novel species isolated from a subtropical stream in China.</title>
        <authorList>
            <person name="Lu H."/>
        </authorList>
    </citation>
    <scope>NUCLEOTIDE SEQUENCE [LARGE SCALE GENOMIC DNA]</scope>
    <source>
        <strain evidence="2 3">FT135W</strain>
    </source>
</reference>
<protein>
    <submittedName>
        <fullName evidence="2">Phosphotyrosine protein phosphatase</fullName>
    </submittedName>
</protein>
<sequence length="119" mass="13720">MKKPVSQSGERTNVLFVCSKNQWRSPTAEAVWRGHPQLNVRSGGTSPNARHHVSEADIRWADVILVMEEKHKSRLKAEYTRVLDFKPIHVLDIPDDYQYLDAELIEQLKQTVPSILMIE</sequence>
<gene>
    <name evidence="2" type="ORF">GTP46_19530</name>
</gene>
<evidence type="ECO:0000313" key="3">
    <source>
        <dbReference type="Proteomes" id="UP000479335"/>
    </source>
</evidence>
<evidence type="ECO:0000259" key="1">
    <source>
        <dbReference type="SMART" id="SM00226"/>
    </source>
</evidence>
<name>A0A6L8KJX1_9BURK</name>
<dbReference type="SUPFAM" id="SSF52788">
    <property type="entry name" value="Phosphotyrosine protein phosphatases I"/>
    <property type="match status" value="1"/>
</dbReference>
<evidence type="ECO:0000313" key="2">
    <source>
        <dbReference type="EMBL" id="MYM24831.1"/>
    </source>
</evidence>
<dbReference type="InterPro" id="IPR023485">
    <property type="entry name" value="Ptyr_pPase"/>
</dbReference>
<dbReference type="EMBL" id="WWCN01000012">
    <property type="protein sequence ID" value="MYM24831.1"/>
    <property type="molecule type" value="Genomic_DNA"/>
</dbReference>
<proteinExistence type="predicted"/>
<comment type="caution">
    <text evidence="2">The sequence shown here is derived from an EMBL/GenBank/DDBJ whole genome shotgun (WGS) entry which is preliminary data.</text>
</comment>
<dbReference type="InterPro" id="IPR036196">
    <property type="entry name" value="Ptyr_pPase_sf"/>
</dbReference>
<accession>A0A6L8KJX1</accession>
<dbReference type="AlphaFoldDB" id="A0A6L8KJX1"/>
<feature type="domain" description="Phosphotyrosine protein phosphatase I" evidence="1">
    <location>
        <begin position="12"/>
        <end position="114"/>
    </location>
</feature>
<dbReference type="SMART" id="SM00226">
    <property type="entry name" value="LMWPc"/>
    <property type="match status" value="1"/>
</dbReference>
<dbReference type="PIRSF" id="PIRSF029416">
    <property type="entry name" value="UCP029416_PTP"/>
    <property type="match status" value="1"/>
</dbReference>